<gene>
    <name evidence="3" type="ORF">SLS56_009513</name>
</gene>
<organism evidence="3 4">
    <name type="scientific">Neofusicoccum ribis</name>
    <dbReference type="NCBI Taxonomy" id="45134"/>
    <lineage>
        <taxon>Eukaryota</taxon>
        <taxon>Fungi</taxon>
        <taxon>Dikarya</taxon>
        <taxon>Ascomycota</taxon>
        <taxon>Pezizomycotina</taxon>
        <taxon>Dothideomycetes</taxon>
        <taxon>Dothideomycetes incertae sedis</taxon>
        <taxon>Botryosphaeriales</taxon>
        <taxon>Botryosphaeriaceae</taxon>
        <taxon>Neofusicoccum</taxon>
    </lineage>
</organism>
<reference evidence="3 4" key="1">
    <citation type="submission" date="2024-02" db="EMBL/GenBank/DDBJ databases">
        <title>De novo assembly and annotation of 12 fungi associated with fruit tree decline syndrome in Ontario, Canada.</title>
        <authorList>
            <person name="Sulman M."/>
            <person name="Ellouze W."/>
            <person name="Ilyukhin E."/>
        </authorList>
    </citation>
    <scope>NUCLEOTIDE SEQUENCE [LARGE SCALE GENOMIC DNA]</scope>
    <source>
        <strain evidence="3 4">M1-105</strain>
    </source>
</reference>
<comment type="caution">
    <text evidence="3">The sequence shown here is derived from an EMBL/GenBank/DDBJ whole genome shotgun (WGS) entry which is preliminary data.</text>
</comment>
<feature type="domain" description="DUF6590" evidence="2">
    <location>
        <begin position="8"/>
        <end position="102"/>
    </location>
</feature>
<dbReference type="Pfam" id="PF20233">
    <property type="entry name" value="DUF6590"/>
    <property type="match status" value="1"/>
</dbReference>
<feature type="compositionally biased region" description="Basic and acidic residues" evidence="1">
    <location>
        <begin position="180"/>
        <end position="190"/>
    </location>
</feature>
<sequence length="262" mass="29183">MPTTDSDVSCRTIKTYENEAKTRHGVGSKQDEHAIIYTSRDPPGPLPGEEELRRPIGARLDNQEASLRWLGRLNYGEKFVVQHTTAVCCRGRILDEEIKHFVEDYQRVHGLWKEPQEPSPPDPTVPATLVGEESPKISSSENKEVEPKADDAMTMEAENALVYVIRNDSGSLTSTPPNSEPEKPHEDLSPLKDQGLEGASSLELSCDNADREDSEEVLPVKPDPEALGNLKITEDDQEDASLPEHHTADIQESLKVMKKERL</sequence>
<keyword evidence="4" id="KW-1185">Reference proteome</keyword>
<accession>A0ABR3SI08</accession>
<dbReference type="Proteomes" id="UP001521116">
    <property type="component" value="Unassembled WGS sequence"/>
</dbReference>
<name>A0ABR3SI08_9PEZI</name>
<evidence type="ECO:0000256" key="1">
    <source>
        <dbReference type="SAM" id="MobiDB-lite"/>
    </source>
</evidence>
<protein>
    <recommendedName>
        <fullName evidence="2">DUF6590 domain-containing protein</fullName>
    </recommendedName>
</protein>
<feature type="region of interest" description="Disordered" evidence="1">
    <location>
        <begin position="112"/>
        <end position="151"/>
    </location>
</feature>
<evidence type="ECO:0000259" key="2">
    <source>
        <dbReference type="Pfam" id="PF20233"/>
    </source>
</evidence>
<feature type="compositionally biased region" description="Basic and acidic residues" evidence="1">
    <location>
        <begin position="141"/>
        <end position="151"/>
    </location>
</feature>
<dbReference type="EMBL" id="JAJVDC020000162">
    <property type="protein sequence ID" value="KAL1620788.1"/>
    <property type="molecule type" value="Genomic_DNA"/>
</dbReference>
<evidence type="ECO:0000313" key="3">
    <source>
        <dbReference type="EMBL" id="KAL1620788.1"/>
    </source>
</evidence>
<evidence type="ECO:0000313" key="4">
    <source>
        <dbReference type="Proteomes" id="UP001521116"/>
    </source>
</evidence>
<dbReference type="InterPro" id="IPR046497">
    <property type="entry name" value="DUF6590"/>
</dbReference>
<feature type="region of interest" description="Disordered" evidence="1">
    <location>
        <begin position="168"/>
        <end position="262"/>
    </location>
</feature>
<feature type="compositionally biased region" description="Polar residues" evidence="1">
    <location>
        <begin position="168"/>
        <end position="177"/>
    </location>
</feature>
<proteinExistence type="predicted"/>